<dbReference type="SUPFAM" id="SSF49313">
    <property type="entry name" value="Cadherin-like"/>
    <property type="match status" value="1"/>
</dbReference>
<reference evidence="3" key="1">
    <citation type="submission" date="2021-10" db="EMBL/GenBank/DDBJ databases">
        <title>The complete genome sequence of Leeia sp. TBRC 13508.</title>
        <authorList>
            <person name="Charoenyingcharoen P."/>
            <person name="Yukphan P."/>
        </authorList>
    </citation>
    <scope>NUCLEOTIDE SEQUENCE</scope>
    <source>
        <strain evidence="3">TBRC 13508</strain>
    </source>
</reference>
<evidence type="ECO:0000259" key="2">
    <source>
        <dbReference type="PROSITE" id="PS50268"/>
    </source>
</evidence>
<protein>
    <submittedName>
        <fullName evidence="3">Cadherin repeat domain-containing protein</fullName>
    </submittedName>
</protein>
<evidence type="ECO:0000313" key="4">
    <source>
        <dbReference type="Proteomes" id="UP001165395"/>
    </source>
</evidence>
<dbReference type="InterPro" id="IPR015919">
    <property type="entry name" value="Cadherin-like_sf"/>
</dbReference>
<accession>A0ABS8DB52</accession>
<feature type="domain" description="Cadherin" evidence="2">
    <location>
        <begin position="10"/>
        <end position="70"/>
    </location>
</feature>
<dbReference type="InterPro" id="IPR002126">
    <property type="entry name" value="Cadherin-like_dom"/>
</dbReference>
<dbReference type="NCBIfam" id="TIGR01965">
    <property type="entry name" value="VCBS_repeat"/>
    <property type="match status" value="1"/>
</dbReference>
<dbReference type="EMBL" id="JAJBZT010000047">
    <property type="protein sequence ID" value="MCB6185446.1"/>
    <property type="molecule type" value="Genomic_DNA"/>
</dbReference>
<dbReference type="Gene3D" id="2.60.40.60">
    <property type="entry name" value="Cadherins"/>
    <property type="match status" value="1"/>
</dbReference>
<feature type="non-terminal residue" evidence="3">
    <location>
        <position position="1"/>
    </location>
</feature>
<gene>
    <name evidence="3" type="ORF">LIN78_18035</name>
</gene>
<dbReference type="Proteomes" id="UP001165395">
    <property type="component" value="Unassembled WGS sequence"/>
</dbReference>
<name>A0ABS8DB52_9NEIS</name>
<feature type="non-terminal residue" evidence="3">
    <location>
        <position position="74"/>
    </location>
</feature>
<dbReference type="CDD" id="cd11304">
    <property type="entry name" value="Cadherin_repeat"/>
    <property type="match status" value="1"/>
</dbReference>
<evidence type="ECO:0000313" key="3">
    <source>
        <dbReference type="EMBL" id="MCB6185446.1"/>
    </source>
</evidence>
<proteinExistence type="predicted"/>
<keyword evidence="4" id="KW-1185">Reference proteome</keyword>
<dbReference type="PROSITE" id="PS50268">
    <property type="entry name" value="CADHERIN_2"/>
    <property type="match status" value="1"/>
</dbReference>
<sequence length="74" mass="7584">IVSGGDGAKFSIDSSGNLTFNAAPDYENPTDSDTNNTYIVTVKAVDGAGNFSTQQITVTVTDVDEIAPTITGPS</sequence>
<dbReference type="RefSeq" id="WP_227182273.1">
    <property type="nucleotide sequence ID" value="NZ_JAJBZT010000047.1"/>
</dbReference>
<dbReference type="InterPro" id="IPR010221">
    <property type="entry name" value="VCBS_dom"/>
</dbReference>
<evidence type="ECO:0000256" key="1">
    <source>
        <dbReference type="SAM" id="MobiDB-lite"/>
    </source>
</evidence>
<organism evidence="3 4">
    <name type="scientific">Leeia speluncae</name>
    <dbReference type="NCBI Taxonomy" id="2884804"/>
    <lineage>
        <taxon>Bacteria</taxon>
        <taxon>Pseudomonadati</taxon>
        <taxon>Pseudomonadota</taxon>
        <taxon>Betaproteobacteria</taxon>
        <taxon>Neisseriales</taxon>
        <taxon>Leeiaceae</taxon>
        <taxon>Leeia</taxon>
    </lineage>
</organism>
<comment type="caution">
    <text evidence="3">The sequence shown here is derived from an EMBL/GenBank/DDBJ whole genome shotgun (WGS) entry which is preliminary data.</text>
</comment>
<feature type="region of interest" description="Disordered" evidence="1">
    <location>
        <begin position="1"/>
        <end position="34"/>
    </location>
</feature>